<evidence type="ECO:0000256" key="9">
    <source>
        <dbReference type="ARBA" id="ARBA00023136"/>
    </source>
</evidence>
<dbReference type="InterPro" id="IPR013563">
    <property type="entry name" value="Oligopep_ABC_C"/>
</dbReference>
<feature type="domain" description="ABC transporter" evidence="10">
    <location>
        <begin position="8"/>
        <end position="261"/>
    </location>
</feature>
<dbReference type="PANTHER" id="PTHR43297:SF14">
    <property type="entry name" value="ATPASE AAA-TYPE CORE DOMAIN-CONTAINING PROTEIN"/>
    <property type="match status" value="1"/>
</dbReference>
<dbReference type="InterPro" id="IPR017871">
    <property type="entry name" value="ABC_transporter-like_CS"/>
</dbReference>
<dbReference type="Gene3D" id="3.40.50.300">
    <property type="entry name" value="P-loop containing nucleotide triphosphate hydrolases"/>
    <property type="match status" value="1"/>
</dbReference>
<evidence type="ECO:0000259" key="10">
    <source>
        <dbReference type="PROSITE" id="PS50893"/>
    </source>
</evidence>
<protein>
    <submittedName>
        <fullName evidence="11">ABC transporter ATP-binding protein</fullName>
    </submittedName>
</protein>
<comment type="similarity">
    <text evidence="2">Belongs to the ABC transporter superfamily.</text>
</comment>
<keyword evidence="12" id="KW-1185">Reference proteome</keyword>
<comment type="subcellular location">
    <subcellularLocation>
        <location evidence="1">Cell inner membrane</location>
        <topology evidence="1">Peripheral membrane protein</topology>
    </subcellularLocation>
</comment>
<accession>A0ABX1GFU3</accession>
<dbReference type="PROSITE" id="PS50893">
    <property type="entry name" value="ABC_TRANSPORTER_2"/>
    <property type="match status" value="1"/>
</dbReference>
<keyword evidence="9" id="KW-0472">Membrane</keyword>
<evidence type="ECO:0000313" key="11">
    <source>
        <dbReference type="EMBL" id="NKI17362.1"/>
    </source>
</evidence>
<gene>
    <name evidence="11" type="ORF">HCU74_08030</name>
</gene>
<proteinExistence type="inferred from homology"/>
<dbReference type="CDD" id="cd03257">
    <property type="entry name" value="ABC_NikE_OppD_transporters"/>
    <property type="match status" value="1"/>
</dbReference>
<keyword evidence="8" id="KW-1278">Translocase</keyword>
<keyword evidence="6" id="KW-0547">Nucleotide-binding</keyword>
<evidence type="ECO:0000313" key="12">
    <source>
        <dbReference type="Proteomes" id="UP000765845"/>
    </source>
</evidence>
<dbReference type="RefSeq" id="WP_168449866.1">
    <property type="nucleotide sequence ID" value="NZ_JAAWWK010000002.1"/>
</dbReference>
<keyword evidence="5" id="KW-0997">Cell inner membrane</keyword>
<evidence type="ECO:0000256" key="3">
    <source>
        <dbReference type="ARBA" id="ARBA00022448"/>
    </source>
</evidence>
<reference evidence="11 12" key="1">
    <citation type="submission" date="2020-04" db="EMBL/GenBank/DDBJ databases">
        <authorList>
            <person name="Yoon J."/>
        </authorList>
    </citation>
    <scope>NUCLEOTIDE SEQUENCE [LARGE SCALE GENOMIC DNA]</scope>
    <source>
        <strain evidence="11 12">KMU-166</strain>
    </source>
</reference>
<dbReference type="EMBL" id="JAAWWK010000002">
    <property type="protein sequence ID" value="NKI17362.1"/>
    <property type="molecule type" value="Genomic_DNA"/>
</dbReference>
<evidence type="ECO:0000256" key="1">
    <source>
        <dbReference type="ARBA" id="ARBA00004417"/>
    </source>
</evidence>
<dbReference type="Proteomes" id="UP000765845">
    <property type="component" value="Unassembled WGS sequence"/>
</dbReference>
<dbReference type="GO" id="GO:0005524">
    <property type="term" value="F:ATP binding"/>
    <property type="evidence" value="ECO:0007669"/>
    <property type="project" value="UniProtKB-KW"/>
</dbReference>
<dbReference type="Pfam" id="PF08352">
    <property type="entry name" value="oligo_HPY"/>
    <property type="match status" value="1"/>
</dbReference>
<evidence type="ECO:0000256" key="7">
    <source>
        <dbReference type="ARBA" id="ARBA00022840"/>
    </source>
</evidence>
<dbReference type="InterPro" id="IPR027417">
    <property type="entry name" value="P-loop_NTPase"/>
</dbReference>
<evidence type="ECO:0000256" key="8">
    <source>
        <dbReference type="ARBA" id="ARBA00022967"/>
    </source>
</evidence>
<dbReference type="PANTHER" id="PTHR43297">
    <property type="entry name" value="OLIGOPEPTIDE TRANSPORT ATP-BINDING PROTEIN APPD"/>
    <property type="match status" value="1"/>
</dbReference>
<keyword evidence="4" id="KW-1003">Cell membrane</keyword>
<dbReference type="SUPFAM" id="SSF52540">
    <property type="entry name" value="P-loop containing nucleoside triphosphate hydrolases"/>
    <property type="match status" value="1"/>
</dbReference>
<sequence>MTDSSPLLSVEQLHVAIRNDHGISRDMVSGVSFTVAAGETLGLVGESGCGKSLTAMSILGLLPRPQAGISGGQVRYRGEDLAGASRQRLRTLRSAEIAVIFQDPMTALNPVHTIGRQVEEVLRLHFPGLKAGDRRQRVLTLLEDVGIPAAAERVNAYPHQLSGGMRQRVMIAIALAGEPKLLIADEPTTALDVTIQAQIISLLISLQQQRGMGMLFITHDLALVAQLADRIAVMYAGKIVEQQPAEQLFASPRHPYTKGLLAALPAAAEQPKTRLAAMTGQVPGIDQMPTGCRFANRCPHADDLCLNTDPALESFTDGAAVACHHWKKLND</sequence>
<keyword evidence="3" id="KW-0813">Transport</keyword>
<dbReference type="NCBIfam" id="TIGR01727">
    <property type="entry name" value="oligo_HPY"/>
    <property type="match status" value="1"/>
</dbReference>
<dbReference type="InterPro" id="IPR003439">
    <property type="entry name" value="ABC_transporter-like_ATP-bd"/>
</dbReference>
<name>A0ABX1GFU3_9GAMM</name>
<dbReference type="Pfam" id="PF00005">
    <property type="entry name" value="ABC_tran"/>
    <property type="match status" value="1"/>
</dbReference>
<evidence type="ECO:0000256" key="2">
    <source>
        <dbReference type="ARBA" id="ARBA00005417"/>
    </source>
</evidence>
<keyword evidence="7 11" id="KW-0067">ATP-binding</keyword>
<comment type="caution">
    <text evidence="11">The sequence shown here is derived from an EMBL/GenBank/DDBJ whole genome shotgun (WGS) entry which is preliminary data.</text>
</comment>
<evidence type="ECO:0000256" key="4">
    <source>
        <dbReference type="ARBA" id="ARBA00022475"/>
    </source>
</evidence>
<dbReference type="PROSITE" id="PS00211">
    <property type="entry name" value="ABC_TRANSPORTER_1"/>
    <property type="match status" value="1"/>
</dbReference>
<evidence type="ECO:0000256" key="6">
    <source>
        <dbReference type="ARBA" id="ARBA00022741"/>
    </source>
</evidence>
<dbReference type="InterPro" id="IPR003593">
    <property type="entry name" value="AAA+_ATPase"/>
</dbReference>
<dbReference type="InterPro" id="IPR050388">
    <property type="entry name" value="ABC_Ni/Peptide_Import"/>
</dbReference>
<evidence type="ECO:0000256" key="5">
    <source>
        <dbReference type="ARBA" id="ARBA00022519"/>
    </source>
</evidence>
<organism evidence="11 12">
    <name type="scientific">Spongiibacter thalassae</name>
    <dbReference type="NCBI Taxonomy" id="2721624"/>
    <lineage>
        <taxon>Bacteria</taxon>
        <taxon>Pseudomonadati</taxon>
        <taxon>Pseudomonadota</taxon>
        <taxon>Gammaproteobacteria</taxon>
        <taxon>Cellvibrionales</taxon>
        <taxon>Spongiibacteraceae</taxon>
        <taxon>Spongiibacter</taxon>
    </lineage>
</organism>
<dbReference type="SMART" id="SM00382">
    <property type="entry name" value="AAA"/>
    <property type="match status" value="1"/>
</dbReference>